<dbReference type="InParanoid" id="A0A1Z5KET6"/>
<sequence>MDSEALFLESRREREESRKLRHRRTQKIQEKRRLALELLKERLNEWNSELDHIVSSATTSSEEEKRILRMRFATHDDKLKLLRKECLSTDALSSLLQVLDHHSDNRDVCSHDEDENLTVSDFGIFHSQLSACQSRLDRYRKEKLPRGKFIFKRYRQALENNDQPLEESGALRKNKAKAPTESQSKRLDPSRTLSGIQNLDGVIVHGNGVVEGVDGYQLTANLTFLALHNITNCTIVLRGFYQSIHLLSVRGSSMIIENNVGGAIHVTDCHQMTLRSTCQQLRLHGSTGLDCYVFFKGGAILEGCSRITFWKRRDVSMGDVRDFNWLKNGVPSPNFVIEEDSNEATIDVENSEADSDQIIHQEDTVAFQEKCIESLSIGAKIIQATLNNQDDEDEL</sequence>
<dbReference type="GO" id="GO:0005737">
    <property type="term" value="C:cytoplasm"/>
    <property type="evidence" value="ECO:0007669"/>
    <property type="project" value="TreeGrafter"/>
</dbReference>
<dbReference type="InterPro" id="IPR012945">
    <property type="entry name" value="Tubulin-bd_cofactor_C_dom"/>
</dbReference>
<gene>
    <name evidence="4" type="ORF">FisN_4Hh130</name>
</gene>
<reference evidence="4 5" key="1">
    <citation type="journal article" date="2015" name="Plant Cell">
        <title>Oil accumulation by the oleaginous diatom Fistulifera solaris as revealed by the genome and transcriptome.</title>
        <authorList>
            <person name="Tanaka T."/>
            <person name="Maeda Y."/>
            <person name="Veluchamy A."/>
            <person name="Tanaka M."/>
            <person name="Abida H."/>
            <person name="Marechal E."/>
            <person name="Bowler C."/>
            <person name="Muto M."/>
            <person name="Sunaga Y."/>
            <person name="Tanaka M."/>
            <person name="Yoshino T."/>
            <person name="Taniguchi T."/>
            <person name="Fukuda Y."/>
            <person name="Nemoto M."/>
            <person name="Matsumoto M."/>
            <person name="Wong P.S."/>
            <person name="Aburatani S."/>
            <person name="Fujibuchi W."/>
        </authorList>
    </citation>
    <scope>NUCLEOTIDE SEQUENCE [LARGE SCALE GENOMIC DNA]</scope>
    <source>
        <strain evidence="4 5">JPCC DA0580</strain>
    </source>
</reference>
<dbReference type="Pfam" id="PF07986">
    <property type="entry name" value="TBCC"/>
    <property type="match status" value="1"/>
</dbReference>
<dbReference type="InterPro" id="IPR027684">
    <property type="entry name" value="TBCC"/>
</dbReference>
<comment type="similarity">
    <text evidence="1">Belongs to the TBCC family.</text>
</comment>
<name>A0A1Z5KET6_FISSO</name>
<dbReference type="GO" id="GO:0007023">
    <property type="term" value="P:post-chaperonin tubulin folding pathway"/>
    <property type="evidence" value="ECO:0007669"/>
    <property type="project" value="InterPro"/>
</dbReference>
<protein>
    <recommendedName>
        <fullName evidence="3">C-CAP/cofactor C-like domain-containing protein</fullName>
    </recommendedName>
</protein>
<accession>A0A1Z5KET6</accession>
<dbReference type="GO" id="GO:0007021">
    <property type="term" value="P:tubulin complex assembly"/>
    <property type="evidence" value="ECO:0007669"/>
    <property type="project" value="TreeGrafter"/>
</dbReference>
<comment type="caution">
    <text evidence="4">The sequence shown here is derived from an EMBL/GenBank/DDBJ whole genome shotgun (WGS) entry which is preliminary data.</text>
</comment>
<evidence type="ECO:0000313" key="4">
    <source>
        <dbReference type="EMBL" id="GAX24612.1"/>
    </source>
</evidence>
<dbReference type="Proteomes" id="UP000198406">
    <property type="component" value="Unassembled WGS sequence"/>
</dbReference>
<dbReference type="PROSITE" id="PS51329">
    <property type="entry name" value="C_CAP_COFACTOR_C"/>
    <property type="match status" value="1"/>
</dbReference>
<organism evidence="4 5">
    <name type="scientific">Fistulifera solaris</name>
    <name type="common">Oleaginous diatom</name>
    <dbReference type="NCBI Taxonomy" id="1519565"/>
    <lineage>
        <taxon>Eukaryota</taxon>
        <taxon>Sar</taxon>
        <taxon>Stramenopiles</taxon>
        <taxon>Ochrophyta</taxon>
        <taxon>Bacillariophyta</taxon>
        <taxon>Bacillariophyceae</taxon>
        <taxon>Bacillariophycidae</taxon>
        <taxon>Naviculales</taxon>
        <taxon>Naviculaceae</taxon>
        <taxon>Fistulifera</taxon>
    </lineage>
</organism>
<keyword evidence="5" id="KW-1185">Reference proteome</keyword>
<evidence type="ECO:0000256" key="2">
    <source>
        <dbReference type="SAM" id="MobiDB-lite"/>
    </source>
</evidence>
<dbReference type="InterPro" id="IPR016098">
    <property type="entry name" value="CAP/MinC_C"/>
</dbReference>
<proteinExistence type="inferred from homology"/>
<dbReference type="Gene3D" id="2.160.20.70">
    <property type="match status" value="1"/>
</dbReference>
<evidence type="ECO:0000259" key="3">
    <source>
        <dbReference type="PROSITE" id="PS51329"/>
    </source>
</evidence>
<feature type="region of interest" description="Disordered" evidence="2">
    <location>
        <begin position="162"/>
        <end position="190"/>
    </location>
</feature>
<evidence type="ECO:0000313" key="5">
    <source>
        <dbReference type="Proteomes" id="UP000198406"/>
    </source>
</evidence>
<dbReference type="AlphaFoldDB" id="A0A1Z5KET6"/>
<dbReference type="PANTHER" id="PTHR15139">
    <property type="entry name" value="TUBULIN FOLDING COFACTOR C"/>
    <property type="match status" value="1"/>
</dbReference>
<dbReference type="EMBL" id="BDSP01000211">
    <property type="protein sequence ID" value="GAX24612.1"/>
    <property type="molecule type" value="Genomic_DNA"/>
</dbReference>
<dbReference type="InterPro" id="IPR017901">
    <property type="entry name" value="C-CAP_CF_C-like"/>
</dbReference>
<feature type="domain" description="C-CAP/cofactor C-like" evidence="3">
    <location>
        <begin position="179"/>
        <end position="325"/>
    </location>
</feature>
<dbReference type="PANTHER" id="PTHR15139:SF0">
    <property type="entry name" value="TUBULIN-SPECIFIC CHAPERONE C"/>
    <property type="match status" value="1"/>
</dbReference>
<evidence type="ECO:0000256" key="1">
    <source>
        <dbReference type="ARBA" id="ARBA00008848"/>
    </source>
</evidence>
<dbReference type="OrthoDB" id="194775at2759"/>